<dbReference type="EMBL" id="MU007103">
    <property type="protein sequence ID" value="KAF2421053.1"/>
    <property type="molecule type" value="Genomic_DNA"/>
</dbReference>
<name>A0A9P4NGQ3_9PEZI</name>
<evidence type="ECO:0000313" key="3">
    <source>
        <dbReference type="Proteomes" id="UP000800235"/>
    </source>
</evidence>
<accession>A0A9P4NGQ3</accession>
<evidence type="ECO:0000313" key="2">
    <source>
        <dbReference type="EMBL" id="KAF2421053.1"/>
    </source>
</evidence>
<gene>
    <name evidence="2" type="ORF">EJ08DRAFT_665362</name>
</gene>
<feature type="signal peptide" evidence="1">
    <location>
        <begin position="1"/>
        <end position="20"/>
    </location>
</feature>
<keyword evidence="1" id="KW-0732">Signal</keyword>
<sequence>MHYISTLALAILTAATLTSAITPDSVISTLNSLEARTGTLETLASSLNTASCITGGPYIDILEGLDTMTTKIKSLNQNLDGSEPLKSNVADAQFANEIMSGYHEFVKAQAAFLKNLSGKAKVCKTLMLGGQMVPFLEGARTVLDSIH</sequence>
<protein>
    <submittedName>
        <fullName evidence="2">Uncharacterized protein</fullName>
    </submittedName>
</protein>
<feature type="chain" id="PRO_5040494886" evidence="1">
    <location>
        <begin position="21"/>
        <end position="147"/>
    </location>
</feature>
<dbReference type="Proteomes" id="UP000800235">
    <property type="component" value="Unassembled WGS sequence"/>
</dbReference>
<dbReference type="AlphaFoldDB" id="A0A9P4NGQ3"/>
<organism evidence="2 3">
    <name type="scientific">Tothia fuscella</name>
    <dbReference type="NCBI Taxonomy" id="1048955"/>
    <lineage>
        <taxon>Eukaryota</taxon>
        <taxon>Fungi</taxon>
        <taxon>Dikarya</taxon>
        <taxon>Ascomycota</taxon>
        <taxon>Pezizomycotina</taxon>
        <taxon>Dothideomycetes</taxon>
        <taxon>Pleosporomycetidae</taxon>
        <taxon>Venturiales</taxon>
        <taxon>Cylindrosympodiaceae</taxon>
        <taxon>Tothia</taxon>
    </lineage>
</organism>
<proteinExistence type="predicted"/>
<reference evidence="2" key="1">
    <citation type="journal article" date="2020" name="Stud. Mycol.">
        <title>101 Dothideomycetes genomes: a test case for predicting lifestyles and emergence of pathogens.</title>
        <authorList>
            <person name="Haridas S."/>
            <person name="Albert R."/>
            <person name="Binder M."/>
            <person name="Bloem J."/>
            <person name="Labutti K."/>
            <person name="Salamov A."/>
            <person name="Andreopoulos B."/>
            <person name="Baker S."/>
            <person name="Barry K."/>
            <person name="Bills G."/>
            <person name="Bluhm B."/>
            <person name="Cannon C."/>
            <person name="Castanera R."/>
            <person name="Culley D."/>
            <person name="Daum C."/>
            <person name="Ezra D."/>
            <person name="Gonzalez J."/>
            <person name="Henrissat B."/>
            <person name="Kuo A."/>
            <person name="Liang C."/>
            <person name="Lipzen A."/>
            <person name="Lutzoni F."/>
            <person name="Magnuson J."/>
            <person name="Mondo S."/>
            <person name="Nolan M."/>
            <person name="Ohm R."/>
            <person name="Pangilinan J."/>
            <person name="Park H.-J."/>
            <person name="Ramirez L."/>
            <person name="Alfaro M."/>
            <person name="Sun H."/>
            <person name="Tritt A."/>
            <person name="Yoshinaga Y."/>
            <person name="Zwiers L.-H."/>
            <person name="Turgeon B."/>
            <person name="Goodwin S."/>
            <person name="Spatafora J."/>
            <person name="Crous P."/>
            <person name="Grigoriev I."/>
        </authorList>
    </citation>
    <scope>NUCLEOTIDE SEQUENCE</scope>
    <source>
        <strain evidence="2">CBS 130266</strain>
    </source>
</reference>
<evidence type="ECO:0000256" key="1">
    <source>
        <dbReference type="SAM" id="SignalP"/>
    </source>
</evidence>
<keyword evidence="3" id="KW-1185">Reference proteome</keyword>
<comment type="caution">
    <text evidence="2">The sequence shown here is derived from an EMBL/GenBank/DDBJ whole genome shotgun (WGS) entry which is preliminary data.</text>
</comment>